<sequence>MWCLERDNLLTAQHFPPKENDRADTELRVIRYYSDWSLKPLIFQQVMGHFPYPEVDVFATRLTFKLPRFFSWRPDPLTEAMDAFFQDLRQVKGYANPPWSLIGMVLAKIEEQLTDLILIAPIWLSQPWYPKFLRLLTSLPLKVVSQEVMIVELGGPQLDMVPPLAVWPISSNTTLTQTFQETLQTSSRHLRGKRPHSHMTPCARNGSAGVLNGKLIRFHVL</sequence>
<organism evidence="1">
    <name type="scientific">Amphimedon queenslandica</name>
    <name type="common">Sponge</name>
    <dbReference type="NCBI Taxonomy" id="400682"/>
    <lineage>
        <taxon>Eukaryota</taxon>
        <taxon>Metazoa</taxon>
        <taxon>Porifera</taxon>
        <taxon>Demospongiae</taxon>
        <taxon>Heteroscleromorpha</taxon>
        <taxon>Haplosclerida</taxon>
        <taxon>Niphatidae</taxon>
        <taxon>Amphimedon</taxon>
    </lineage>
</organism>
<dbReference type="InParanoid" id="A0A1X7V9F9"/>
<dbReference type="EnsemblMetazoa" id="Aqu2.1.36945_001">
    <property type="protein sequence ID" value="Aqu2.1.36945_001"/>
    <property type="gene ID" value="Aqu2.1.36945"/>
</dbReference>
<name>A0A1X7V9F9_AMPQE</name>
<accession>A0A1X7V9F9</accession>
<dbReference type="InterPro" id="IPR052055">
    <property type="entry name" value="Hepadnavirus_pol/RT"/>
</dbReference>
<reference evidence="1" key="1">
    <citation type="submission" date="2017-05" db="UniProtKB">
        <authorList>
            <consortium name="EnsemblMetazoa"/>
        </authorList>
    </citation>
    <scope>IDENTIFICATION</scope>
</reference>
<proteinExistence type="predicted"/>
<dbReference type="PANTHER" id="PTHR33050:SF7">
    <property type="entry name" value="RIBONUCLEASE H"/>
    <property type="match status" value="1"/>
</dbReference>
<dbReference type="AlphaFoldDB" id="A0A1X7V9F9"/>
<dbReference type="OrthoDB" id="2371919at2759"/>
<dbReference type="PANTHER" id="PTHR33050">
    <property type="entry name" value="REVERSE TRANSCRIPTASE DOMAIN-CONTAINING PROTEIN"/>
    <property type="match status" value="1"/>
</dbReference>
<protein>
    <submittedName>
        <fullName evidence="1">Uncharacterized protein</fullName>
    </submittedName>
</protein>
<evidence type="ECO:0000313" key="1">
    <source>
        <dbReference type="EnsemblMetazoa" id="Aqu2.1.36945_001"/>
    </source>
</evidence>